<organism evidence="1 2">
    <name type="scientific">Gymnopus androsaceus JB14</name>
    <dbReference type="NCBI Taxonomy" id="1447944"/>
    <lineage>
        <taxon>Eukaryota</taxon>
        <taxon>Fungi</taxon>
        <taxon>Dikarya</taxon>
        <taxon>Basidiomycota</taxon>
        <taxon>Agaricomycotina</taxon>
        <taxon>Agaricomycetes</taxon>
        <taxon>Agaricomycetidae</taxon>
        <taxon>Agaricales</taxon>
        <taxon>Marasmiineae</taxon>
        <taxon>Omphalotaceae</taxon>
        <taxon>Gymnopus</taxon>
    </lineage>
</organism>
<dbReference type="Gene3D" id="1.25.10.10">
    <property type="entry name" value="Leucine-rich Repeat Variant"/>
    <property type="match status" value="1"/>
</dbReference>
<keyword evidence="2" id="KW-1185">Reference proteome</keyword>
<evidence type="ECO:0000313" key="2">
    <source>
        <dbReference type="Proteomes" id="UP000799118"/>
    </source>
</evidence>
<protein>
    <submittedName>
        <fullName evidence="1">Uncharacterized protein</fullName>
    </submittedName>
</protein>
<gene>
    <name evidence="1" type="ORF">BT96DRAFT_932291</name>
</gene>
<evidence type="ECO:0000313" key="1">
    <source>
        <dbReference type="EMBL" id="KAE9409006.1"/>
    </source>
</evidence>
<dbReference type="InterPro" id="IPR011989">
    <property type="entry name" value="ARM-like"/>
</dbReference>
<dbReference type="AlphaFoldDB" id="A0A6A4IEK2"/>
<reference evidence="1" key="1">
    <citation type="journal article" date="2019" name="Environ. Microbiol.">
        <title>Fungal ecological strategies reflected in gene transcription - a case study of two litter decomposers.</title>
        <authorList>
            <person name="Barbi F."/>
            <person name="Kohler A."/>
            <person name="Barry K."/>
            <person name="Baskaran P."/>
            <person name="Daum C."/>
            <person name="Fauchery L."/>
            <person name="Ihrmark K."/>
            <person name="Kuo A."/>
            <person name="LaButti K."/>
            <person name="Lipzen A."/>
            <person name="Morin E."/>
            <person name="Grigoriev I.V."/>
            <person name="Henrissat B."/>
            <person name="Lindahl B."/>
            <person name="Martin F."/>
        </authorList>
    </citation>
    <scope>NUCLEOTIDE SEQUENCE</scope>
    <source>
        <strain evidence="1">JB14</strain>
    </source>
</reference>
<name>A0A6A4IEK2_9AGAR</name>
<dbReference type="OrthoDB" id="3005661at2759"/>
<sequence length="146" mass="16226">MGLTQGFNNALEPLITQSQLNLLTLLTIWLKHPQAPVQQSTYALVGDMAMGCFTVLRPYMAGIMAKLILQLEVEPKIEIFSPSRNVAWSVGEVALRYGQDDPEFQKMGESSHFAINPYPPSPQSTSKLAYKCGCVNRQDWSHAPQS</sequence>
<proteinExistence type="predicted"/>
<dbReference type="EMBL" id="ML769389">
    <property type="protein sequence ID" value="KAE9409006.1"/>
    <property type="molecule type" value="Genomic_DNA"/>
</dbReference>
<dbReference type="Proteomes" id="UP000799118">
    <property type="component" value="Unassembled WGS sequence"/>
</dbReference>
<accession>A0A6A4IEK2</accession>